<dbReference type="AlphaFoldDB" id="A0A7J5Z9P9"/>
<protein>
    <submittedName>
        <fullName evidence="1">Uncharacterized protein</fullName>
    </submittedName>
</protein>
<accession>A0A7J5Z9P9</accession>
<gene>
    <name evidence="1" type="ORF">F7725_009276</name>
</gene>
<dbReference type="EMBL" id="JAAKFY010000005">
    <property type="protein sequence ID" value="KAF3857417.1"/>
    <property type="molecule type" value="Genomic_DNA"/>
</dbReference>
<keyword evidence="2" id="KW-1185">Reference proteome</keyword>
<dbReference type="Proteomes" id="UP000518266">
    <property type="component" value="Unassembled WGS sequence"/>
</dbReference>
<proteinExistence type="predicted"/>
<comment type="caution">
    <text evidence="1">The sequence shown here is derived from an EMBL/GenBank/DDBJ whole genome shotgun (WGS) entry which is preliminary data.</text>
</comment>
<sequence>MVFIDGVLDVACVLRHPGGSNMGTQGMPSIGDGRVKLMLGGGICKKKICIITNSKPNPNPKWKIGHHYFLYLKDLLCPLLHARPHLVAEAPQCVKLQDGVDALAGLRVLELRHHHFAAAICSSTLSSSSQAAGWMSPYMSSSVGLLFMDGVLRQDLSEH</sequence>
<reference evidence="1 2" key="1">
    <citation type="submission" date="2020-03" db="EMBL/GenBank/DDBJ databases">
        <title>Dissostichus mawsoni Genome sequencing and assembly.</title>
        <authorList>
            <person name="Park H."/>
        </authorList>
    </citation>
    <scope>NUCLEOTIDE SEQUENCE [LARGE SCALE GENOMIC DNA]</scope>
    <source>
        <strain evidence="1">DM0001</strain>
        <tissue evidence="1">Muscle</tissue>
    </source>
</reference>
<organism evidence="1 2">
    <name type="scientific">Dissostichus mawsoni</name>
    <name type="common">Antarctic cod</name>
    <dbReference type="NCBI Taxonomy" id="36200"/>
    <lineage>
        <taxon>Eukaryota</taxon>
        <taxon>Metazoa</taxon>
        <taxon>Chordata</taxon>
        <taxon>Craniata</taxon>
        <taxon>Vertebrata</taxon>
        <taxon>Euteleostomi</taxon>
        <taxon>Actinopterygii</taxon>
        <taxon>Neopterygii</taxon>
        <taxon>Teleostei</taxon>
        <taxon>Neoteleostei</taxon>
        <taxon>Acanthomorphata</taxon>
        <taxon>Eupercaria</taxon>
        <taxon>Perciformes</taxon>
        <taxon>Notothenioidei</taxon>
        <taxon>Nototheniidae</taxon>
        <taxon>Dissostichus</taxon>
    </lineage>
</organism>
<evidence type="ECO:0000313" key="2">
    <source>
        <dbReference type="Proteomes" id="UP000518266"/>
    </source>
</evidence>
<name>A0A7J5Z9P9_DISMA</name>
<evidence type="ECO:0000313" key="1">
    <source>
        <dbReference type="EMBL" id="KAF3857417.1"/>
    </source>
</evidence>